<dbReference type="InterPro" id="IPR034683">
    <property type="entry name" value="IspD/TarI"/>
</dbReference>
<protein>
    <submittedName>
        <fullName evidence="3">Unannotated protein</fullName>
    </submittedName>
</protein>
<dbReference type="Gene3D" id="3.90.550.10">
    <property type="entry name" value="Spore Coat Polysaccharide Biosynthesis Protein SpsA, Chain A"/>
    <property type="match status" value="1"/>
</dbReference>
<evidence type="ECO:0000313" key="7">
    <source>
        <dbReference type="EMBL" id="CAB4954284.1"/>
    </source>
</evidence>
<gene>
    <name evidence="4" type="ORF">UFOPK2718_01326</name>
    <name evidence="5" type="ORF">UFOPK2936_01463</name>
    <name evidence="6" type="ORF">UFOPK3328_01035</name>
    <name evidence="7" type="ORF">UFOPK3779_01438</name>
    <name evidence="8" type="ORF">UFOPK3913_01490</name>
    <name evidence="3" type="ORF">UFOPK4107_01445</name>
    <name evidence="9" type="ORF">UFOPK4403_01074</name>
</gene>
<dbReference type="EMBL" id="CAFBQX010000007">
    <property type="protein sequence ID" value="CAB5074305.1"/>
    <property type="molecule type" value="Genomic_DNA"/>
</dbReference>
<evidence type="ECO:0000313" key="9">
    <source>
        <dbReference type="EMBL" id="CAB5074305.1"/>
    </source>
</evidence>
<dbReference type="EMBL" id="CAFBOC010000023">
    <property type="protein sequence ID" value="CAB4986213.1"/>
    <property type="molecule type" value="Genomic_DNA"/>
</dbReference>
<evidence type="ECO:0000313" key="4">
    <source>
        <dbReference type="EMBL" id="CAB4732167.1"/>
    </source>
</evidence>
<accession>A0A6J5ZTU9</accession>
<dbReference type="EMBL" id="CAEZZW010000010">
    <property type="protein sequence ID" value="CAB4788411.1"/>
    <property type="molecule type" value="Genomic_DNA"/>
</dbReference>
<name>A0A6J5ZTU9_9ZZZZ</name>
<evidence type="ECO:0000313" key="3">
    <source>
        <dbReference type="EMBL" id="CAB4344752.1"/>
    </source>
</evidence>
<evidence type="ECO:0000313" key="8">
    <source>
        <dbReference type="EMBL" id="CAB4986213.1"/>
    </source>
</evidence>
<keyword evidence="1" id="KW-0808">Transferase</keyword>
<evidence type="ECO:0000256" key="2">
    <source>
        <dbReference type="ARBA" id="ARBA00022695"/>
    </source>
</evidence>
<dbReference type="AlphaFoldDB" id="A0A6J5ZTU9"/>
<dbReference type="SUPFAM" id="SSF53448">
    <property type="entry name" value="Nucleotide-diphospho-sugar transferases"/>
    <property type="match status" value="1"/>
</dbReference>
<dbReference type="EMBL" id="CAEZYM010000015">
    <property type="protein sequence ID" value="CAB4732167.1"/>
    <property type="molecule type" value="Genomic_DNA"/>
</dbReference>
<dbReference type="Pfam" id="PF01128">
    <property type="entry name" value="IspD"/>
    <property type="match status" value="1"/>
</dbReference>
<sequence>MTTSPIRIHAVITLTSPTGLLHLNKVASVVRVLNNIRGIYADLPVTIAVPKSEESTVQDLLERAGLHSGTSGETHVEAKSDIHKGEKGLVTPMQDDGGSRTNLANTNIVICDPTSPVDLAKTLADIISSTDALLIADASTPLTRPDQFEKLVTSFKAGSDAVRPYIAFTETLKIVDSKAIIKETLDRTSVKRIQSPEMIRCSAIDVQPDRDFQGSAGGWSVPLKVGARVDYVEGIPEALRINTEDDRDLLESFLHWRSTNA</sequence>
<evidence type="ECO:0000313" key="6">
    <source>
        <dbReference type="EMBL" id="CAB4870649.1"/>
    </source>
</evidence>
<dbReference type="GO" id="GO:0070567">
    <property type="term" value="F:cytidylyltransferase activity"/>
    <property type="evidence" value="ECO:0007669"/>
    <property type="project" value="InterPro"/>
</dbReference>
<evidence type="ECO:0000256" key="1">
    <source>
        <dbReference type="ARBA" id="ARBA00022679"/>
    </source>
</evidence>
<proteinExistence type="predicted"/>
<dbReference type="InterPro" id="IPR029044">
    <property type="entry name" value="Nucleotide-diphossugar_trans"/>
</dbReference>
<dbReference type="EMBL" id="CAFBNH010000011">
    <property type="protein sequence ID" value="CAB4954284.1"/>
    <property type="molecule type" value="Genomic_DNA"/>
</dbReference>
<dbReference type="EMBL" id="CAFBLD010000006">
    <property type="protein sequence ID" value="CAB4870649.1"/>
    <property type="molecule type" value="Genomic_DNA"/>
</dbReference>
<dbReference type="EMBL" id="CAESAE010000011">
    <property type="protein sequence ID" value="CAB4344752.1"/>
    <property type="molecule type" value="Genomic_DNA"/>
</dbReference>
<keyword evidence="2" id="KW-0548">Nucleotidyltransferase</keyword>
<reference evidence="3" key="1">
    <citation type="submission" date="2020-05" db="EMBL/GenBank/DDBJ databases">
        <authorList>
            <person name="Chiriac C."/>
            <person name="Salcher M."/>
            <person name="Ghai R."/>
            <person name="Kavagutti S V."/>
        </authorList>
    </citation>
    <scope>NUCLEOTIDE SEQUENCE</scope>
</reference>
<organism evidence="3">
    <name type="scientific">freshwater metagenome</name>
    <dbReference type="NCBI Taxonomy" id="449393"/>
    <lineage>
        <taxon>unclassified sequences</taxon>
        <taxon>metagenomes</taxon>
        <taxon>ecological metagenomes</taxon>
    </lineage>
</organism>
<evidence type="ECO:0000313" key="5">
    <source>
        <dbReference type="EMBL" id="CAB4788411.1"/>
    </source>
</evidence>